<dbReference type="Pfam" id="PF23576">
    <property type="entry name" value="SEN1_barrel"/>
    <property type="match status" value="1"/>
</dbReference>
<evidence type="ECO:0000256" key="5">
    <source>
        <dbReference type="ARBA" id="ARBA00022806"/>
    </source>
</evidence>
<evidence type="ECO:0000256" key="4">
    <source>
        <dbReference type="ARBA" id="ARBA00022801"/>
    </source>
</evidence>
<dbReference type="Proteomes" id="UP000515153">
    <property type="component" value="Chromosome VII"/>
</dbReference>
<evidence type="ECO:0000256" key="7">
    <source>
        <dbReference type="ARBA" id="ARBA00023242"/>
    </source>
</evidence>
<organism evidence="13 14">
    <name type="scientific">Pyricularia grisea</name>
    <name type="common">Crabgrass-specific blast fungus</name>
    <name type="synonym">Magnaporthe grisea</name>
    <dbReference type="NCBI Taxonomy" id="148305"/>
    <lineage>
        <taxon>Eukaryota</taxon>
        <taxon>Fungi</taxon>
        <taxon>Dikarya</taxon>
        <taxon>Ascomycota</taxon>
        <taxon>Pezizomycotina</taxon>
        <taxon>Sordariomycetes</taxon>
        <taxon>Sordariomycetidae</taxon>
        <taxon>Magnaporthales</taxon>
        <taxon>Pyriculariaceae</taxon>
        <taxon>Pyricularia</taxon>
    </lineage>
</organism>
<evidence type="ECO:0000256" key="2">
    <source>
        <dbReference type="ARBA" id="ARBA00007913"/>
    </source>
</evidence>
<reference evidence="14" key="2">
    <citation type="submission" date="2019-10" db="EMBL/GenBank/DDBJ databases">
        <authorList>
            <consortium name="NCBI Genome Project"/>
        </authorList>
    </citation>
    <scope>NUCLEOTIDE SEQUENCE</scope>
    <source>
        <strain evidence="14">NI907</strain>
    </source>
</reference>
<evidence type="ECO:0000256" key="6">
    <source>
        <dbReference type="ARBA" id="ARBA00022840"/>
    </source>
</evidence>
<gene>
    <name evidence="14" type="ORF">PgNI_10593</name>
</gene>
<keyword evidence="7" id="KW-0539">Nucleus</keyword>
<dbReference type="RefSeq" id="XP_030980376.1">
    <property type="nucleotide sequence ID" value="XM_031130566.1"/>
</dbReference>
<feature type="domain" description="DNA2/NAM7 helicase-like C-terminal" evidence="11">
    <location>
        <begin position="1625"/>
        <end position="1822"/>
    </location>
</feature>
<feature type="region of interest" description="Disordered" evidence="8">
    <location>
        <begin position="1860"/>
        <end position="1885"/>
    </location>
</feature>
<dbReference type="GO" id="GO:0005694">
    <property type="term" value="C:chromosome"/>
    <property type="evidence" value="ECO:0007669"/>
    <property type="project" value="UniProtKB-ARBA"/>
</dbReference>
<feature type="compositionally biased region" description="Basic and acidic residues" evidence="8">
    <location>
        <begin position="1948"/>
        <end position="1960"/>
    </location>
</feature>
<dbReference type="Gene3D" id="3.40.50.300">
    <property type="entry name" value="P-loop containing nucleotide triphosphate hydrolases"/>
    <property type="match status" value="2"/>
</dbReference>
<keyword evidence="3" id="KW-0547">Nucleotide-binding</keyword>
<feature type="compositionally biased region" description="Low complexity" evidence="8">
    <location>
        <begin position="2007"/>
        <end position="2018"/>
    </location>
</feature>
<feature type="compositionally biased region" description="Pro residues" evidence="8">
    <location>
        <begin position="1973"/>
        <end position="1991"/>
    </location>
</feature>
<dbReference type="InterPro" id="IPR045055">
    <property type="entry name" value="DNA2/NAM7-like"/>
</dbReference>
<feature type="domain" description="Helicase SEN1 beta-barrel" evidence="12">
    <location>
        <begin position="1174"/>
        <end position="1278"/>
    </location>
</feature>
<evidence type="ECO:0000259" key="11">
    <source>
        <dbReference type="Pfam" id="PF13087"/>
    </source>
</evidence>
<reference evidence="13 14" key="1">
    <citation type="journal article" date="2019" name="Mol. Biol. Evol.">
        <title>Blast fungal genomes show frequent chromosomal changes, gene gains and losses, and effector gene turnover.</title>
        <authorList>
            <person name="Gomez Luciano L.B."/>
            <person name="Jason Tsai I."/>
            <person name="Chuma I."/>
            <person name="Tosa Y."/>
            <person name="Chen Y.H."/>
            <person name="Li J.Y."/>
            <person name="Li M.Y."/>
            <person name="Jade Lu M.Y."/>
            <person name="Nakayashiki H."/>
            <person name="Li W.H."/>
        </authorList>
    </citation>
    <scope>NUCLEOTIDE SEQUENCE [LARGE SCALE GENOMIC DNA]</scope>
    <source>
        <strain evidence="13 14">NI907</strain>
    </source>
</reference>
<keyword evidence="4" id="KW-0378">Hydrolase</keyword>
<reference evidence="14" key="3">
    <citation type="submission" date="2025-08" db="UniProtKB">
        <authorList>
            <consortium name="RefSeq"/>
        </authorList>
    </citation>
    <scope>IDENTIFICATION</scope>
    <source>
        <strain evidence="14">NI907</strain>
    </source>
</reference>
<protein>
    <recommendedName>
        <fullName evidence="15">UvrD-like helicase ATP-binding domain-containing protein</fullName>
    </recommendedName>
</protein>
<feature type="compositionally biased region" description="Polar residues" evidence="8">
    <location>
        <begin position="944"/>
        <end position="964"/>
    </location>
</feature>
<dbReference type="FunFam" id="3.40.50.300:FF:000326">
    <property type="entry name" value="P-loop containing nucleoside triphosphate hydrolase"/>
    <property type="match status" value="1"/>
</dbReference>
<dbReference type="GO" id="GO:0001147">
    <property type="term" value="F:transcription termination site sequence-specific DNA binding"/>
    <property type="evidence" value="ECO:0007669"/>
    <property type="project" value="TreeGrafter"/>
</dbReference>
<dbReference type="InterPro" id="IPR024481">
    <property type="entry name" value="Helicase_Sen1_N"/>
</dbReference>
<sequence length="2040" mass="226193">MDPNEVYEEIMASYTQLEKFPEDMHLFCPKLSEDDEVDYEDPNEEAWDGEVQITAEKKKERIEDSEKRLHIATTASLLLGISKDAASAWLDGWIERAEKNLTTCPNCIRAWHKKRKSFLKLLGDKFGDEVARIMAQKLDEFDKNRIDRGLLKAESLLKEHGPMKSSTLTKKEPTAVVALYEALCCMSYLSRPENRTHFNFVFSEIQKIKRPLRLGSGVIPTMTFFLFQEDEDGYRSGFAKAAWETMPPGSLTANQFEWAVHDYLASEISAVFNPSVPEARIKRFWDGIAIIIPSMSSDFVLHTLRGMEVQPDIYHIAFHHLSYVHSPEVFATLIKGIISLIQKSPKAFWDALADVSPAIFTQHTLGSKAFPAMMARSLEANMLVRVGDKDIFLLSALVKTLMESLQPTGRTDLCDSTLHSLMDRFQSEPSREGKSACAHAALTSMICTLECLTDPKLSFSTALVYIDITYNIVLRHKDFVINCASLKNGDQYNVGLSEAALKVIDLALTLDSETFERESIAIKEAKKLSYAVERRSSKLWDAFIDHLEPSKTTSLANVILGATLPLRGVEKFLPRKREAVVTDPQKLNFNQKFEATAESIGRLIGRVSEFSPQELRMLSEDHRALGAIVACLAHGEENISDAAMNFIKMYTGEDSRSDALERMLNSHPELFLRSFSDAVGKKIPHPANAEMFPPVAKVLGWYRDILEAVTDSASGLLRRDLSQAVAEAVKYWWKRQWVFLGYFFNQTRHWSEQYVPKETMETLCREAVEHADRLLAEDGLVANAIKCLVKSDGQNGDARTAAMKVVLDQPRVITPAYFAMLQLRDQWLLGVFARSVGKLVTRLNEFDMALPPRPLQMLKDICIKTHDGRFKVNSNLRPAQKAELLRALGTDSSDDEEVQFVNEAQKPAKAGMPKKQSSLAAWSKSGFSGETGTPTAPARPASKATGTSDDQQLSIMQSIKAQVQSERKPKPQMLSAAAIKSNQSSLKEARAKEQAERAKANAASVARAKAIREAFSSGNKIVAGEGSGLQGISGVLGKDHAPTKSEIMVDSSEEEGGDSDDEMSDLFGAGQAGKDAAAHRLKQLAAKQMVPVKKTKIQRSKKDLRARVTPPMERLHEAILEWDIFHEGNDPPNGYKCKEVAKSYTNPVDYRDTFFPLLVNEAWRSFVTSKDESTAKPFDIKITTRTSVDKFLEVATSMPISANKDKDRDRLSDGDIVLFSTAQDPLSSKESPHCLARVFKTGMKRGVLEVTYRITSKGNSRFASDHLLPGNDLRGLRITNMTTVEREFAALESLQYYDLMTEVLDAEPSPILNFSNDRIQSFQDNYQLNRGQAAAIINAKENDGFTLVQGPPGTGKTKTIIAMVGALLTGKINRAPPTRIKPANGAEEPMAQKLLVCAPSNAAVDELVLRLKAGIKDTNGNTHKINVLRLGRSDAINAAVRDVTLDELVKEKMDAALNVNGKDGGGPTDREKLHQEAGEIKVRVAALREALEQARAAGDHGQTNSLQRNLDELRKKQGQIGAQIDRDKASGNTYAREAEIKRRNIQQSILSEAHVLCATLSGAGHDMFKSLHVEFETVIIDEAAQCVELSALIPLKYGASKCILVGDPKQLPPTVLSQSAARYGYDQSLFVRMQQNHPGKVHLLDCQYRMHPEISLYPSKEFYEGLLADGSDMAKLRQQPWHDNPLLGPYRFFDVEGIQERGSRGQSLVNTNEINVAIQIYTKFQADYASSIDMKGKIGIITPYKAQLYALRQKFQERWGEGVLEDIEFNTTDAFQGRECEIIIFSCVRASPTGGIGFMTDIRRMNVGLTRARSSLWILGDSRALRQGEFWNKLIEDSKARDRYTQGSIISQLRNSKAIKGSYVPPPPAVPAPIGNAQRRGPESSDVEMLDVNDVRARQQSLPQPAPPQNNTTSNSSSAAPPIKTTVPGQPPARAVSQAPPIRSSADVGRKRPASEEARDQSSANKRSVSNHPHPPTGPRAGVPRPPPRPTDPSAMQALGLAPPDRPAAQQQQQQQPQAPRPPKPWKKKAPANVFLQPKR</sequence>
<dbReference type="InterPro" id="IPR047187">
    <property type="entry name" value="SF1_C_Upf1"/>
</dbReference>
<dbReference type="GO" id="GO:0006369">
    <property type="term" value="P:termination of RNA polymerase II transcription"/>
    <property type="evidence" value="ECO:0007669"/>
    <property type="project" value="TreeGrafter"/>
</dbReference>
<proteinExistence type="inferred from homology"/>
<dbReference type="InterPro" id="IPR056474">
    <property type="entry name" value="SEN1_barrel"/>
</dbReference>
<dbReference type="GeneID" id="41965472"/>
<dbReference type="GO" id="GO:0016604">
    <property type="term" value="C:nuclear body"/>
    <property type="evidence" value="ECO:0007669"/>
    <property type="project" value="TreeGrafter"/>
</dbReference>
<evidence type="ECO:0000256" key="8">
    <source>
        <dbReference type="SAM" id="MobiDB-lite"/>
    </source>
</evidence>
<dbReference type="InterPro" id="IPR027417">
    <property type="entry name" value="P-loop_NTPase"/>
</dbReference>
<feature type="compositionally biased region" description="Polar residues" evidence="8">
    <location>
        <begin position="1961"/>
        <end position="1971"/>
    </location>
</feature>
<evidence type="ECO:0000259" key="12">
    <source>
        <dbReference type="Pfam" id="PF23576"/>
    </source>
</evidence>
<dbReference type="Pfam" id="PF13087">
    <property type="entry name" value="AAA_12"/>
    <property type="match status" value="1"/>
</dbReference>
<evidence type="ECO:0000256" key="1">
    <source>
        <dbReference type="ARBA" id="ARBA00004123"/>
    </source>
</evidence>
<evidence type="ECO:0000313" key="13">
    <source>
        <dbReference type="Proteomes" id="UP000515153"/>
    </source>
</evidence>
<keyword evidence="13" id="KW-1185">Reference proteome</keyword>
<dbReference type="CDD" id="cd18042">
    <property type="entry name" value="DEXXQc_SETX"/>
    <property type="match status" value="1"/>
</dbReference>
<feature type="region of interest" description="Disordered" evidence="8">
    <location>
        <begin position="904"/>
        <end position="994"/>
    </location>
</feature>
<dbReference type="SUPFAM" id="SSF52540">
    <property type="entry name" value="P-loop containing nucleoside triphosphate hydrolases"/>
    <property type="match status" value="1"/>
</dbReference>
<accession>A0A6P8AZI2</accession>
<dbReference type="PANTHER" id="PTHR10887:SF495">
    <property type="entry name" value="HELICASE SENATAXIN ISOFORM X1-RELATED"/>
    <property type="match status" value="1"/>
</dbReference>
<dbReference type="KEGG" id="pgri:PgNI_10593"/>
<evidence type="ECO:0000259" key="9">
    <source>
        <dbReference type="Pfam" id="PF12726"/>
    </source>
</evidence>
<comment type="subcellular location">
    <subcellularLocation>
        <location evidence="1">Nucleus</location>
    </subcellularLocation>
</comment>
<feature type="compositionally biased region" description="Low complexity" evidence="8">
    <location>
        <begin position="1909"/>
        <end position="1922"/>
    </location>
</feature>
<feature type="domain" description="DNA2/NAM7 helicase helicase" evidence="10">
    <location>
        <begin position="1327"/>
        <end position="1618"/>
    </location>
</feature>
<comment type="similarity">
    <text evidence="2">Belongs to the DNA2/NAM7 helicase family.</text>
</comment>
<name>A0A6P8AZI2_PYRGI</name>
<dbReference type="InterPro" id="IPR041679">
    <property type="entry name" value="DNA2/NAM7-like_C"/>
</dbReference>
<evidence type="ECO:0000259" key="10">
    <source>
        <dbReference type="Pfam" id="PF13086"/>
    </source>
</evidence>
<dbReference type="GO" id="GO:0004386">
    <property type="term" value="F:helicase activity"/>
    <property type="evidence" value="ECO:0007669"/>
    <property type="project" value="UniProtKB-KW"/>
</dbReference>
<evidence type="ECO:0000313" key="14">
    <source>
        <dbReference type="RefSeq" id="XP_030980376.1"/>
    </source>
</evidence>
<dbReference type="CDD" id="cd18808">
    <property type="entry name" value="SF1_C_Upf1"/>
    <property type="match status" value="1"/>
</dbReference>
<keyword evidence="6" id="KW-0067">ATP-binding</keyword>
<evidence type="ECO:0008006" key="15">
    <source>
        <dbReference type="Google" id="ProtNLM"/>
    </source>
</evidence>
<feature type="region of interest" description="Disordered" evidence="8">
    <location>
        <begin position="1899"/>
        <end position="2040"/>
    </location>
</feature>
<evidence type="ECO:0000256" key="3">
    <source>
        <dbReference type="ARBA" id="ARBA00022741"/>
    </source>
</evidence>
<dbReference type="InterPro" id="IPR041677">
    <property type="entry name" value="DNA2/NAM7_AAA_11"/>
</dbReference>
<feature type="domain" description="Helicase Sen1 N-terminal" evidence="9">
    <location>
        <begin position="93"/>
        <end position="831"/>
    </location>
</feature>
<dbReference type="FunFam" id="3.40.50.300:FF:001152">
    <property type="entry name" value="tRNA-splicing endonuclease, putative"/>
    <property type="match status" value="1"/>
</dbReference>
<dbReference type="PANTHER" id="PTHR10887">
    <property type="entry name" value="DNA2/NAM7 HELICASE FAMILY"/>
    <property type="match status" value="1"/>
</dbReference>
<dbReference type="GO" id="GO:0016787">
    <property type="term" value="F:hydrolase activity"/>
    <property type="evidence" value="ECO:0007669"/>
    <property type="project" value="UniProtKB-KW"/>
</dbReference>
<feature type="compositionally biased region" description="Polar residues" evidence="8">
    <location>
        <begin position="915"/>
        <end position="934"/>
    </location>
</feature>
<dbReference type="GO" id="GO:0005524">
    <property type="term" value="F:ATP binding"/>
    <property type="evidence" value="ECO:0007669"/>
    <property type="project" value="UniProtKB-KW"/>
</dbReference>
<dbReference type="Pfam" id="PF13086">
    <property type="entry name" value="AAA_11"/>
    <property type="match status" value="1"/>
</dbReference>
<keyword evidence="5" id="KW-0347">Helicase</keyword>
<dbReference type="Pfam" id="PF12726">
    <property type="entry name" value="SEN1_N"/>
    <property type="match status" value="1"/>
</dbReference>